<keyword evidence="1" id="KW-0732">Signal</keyword>
<accession>A0A845I5M8</accession>
<dbReference type="RefSeq" id="WP_161036777.1">
    <property type="nucleotide sequence ID" value="NZ_WWCL01000004.1"/>
</dbReference>
<proteinExistence type="predicted"/>
<evidence type="ECO:0000313" key="3">
    <source>
        <dbReference type="Proteomes" id="UP000444316"/>
    </source>
</evidence>
<organism evidence="2 3">
    <name type="scientific">Duganella fentianensis</name>
    <dbReference type="NCBI Taxonomy" id="2692177"/>
    <lineage>
        <taxon>Bacteria</taxon>
        <taxon>Pseudomonadati</taxon>
        <taxon>Pseudomonadota</taxon>
        <taxon>Betaproteobacteria</taxon>
        <taxon>Burkholderiales</taxon>
        <taxon>Oxalobacteraceae</taxon>
        <taxon>Telluria group</taxon>
        <taxon>Duganella</taxon>
    </lineage>
</organism>
<dbReference type="Proteomes" id="UP000444316">
    <property type="component" value="Unassembled WGS sequence"/>
</dbReference>
<reference evidence="2" key="1">
    <citation type="submission" date="2019-12" db="EMBL/GenBank/DDBJ databases">
        <title>Novel species isolated from a subtropical stream in China.</title>
        <authorList>
            <person name="Lu H."/>
        </authorList>
    </citation>
    <scope>NUCLEOTIDE SEQUENCE [LARGE SCALE GENOMIC DNA]</scope>
    <source>
        <strain evidence="2">FT93W</strain>
    </source>
</reference>
<evidence type="ECO:0000313" key="2">
    <source>
        <dbReference type="EMBL" id="MYN47421.1"/>
    </source>
</evidence>
<name>A0A845I5M8_9BURK</name>
<dbReference type="PANTHER" id="PTHR31270:SF1">
    <property type="entry name" value="GLUTAMINYL-PEPTIDE CYCLOTRANSFERASE"/>
    <property type="match status" value="1"/>
</dbReference>
<feature type="chain" id="PRO_5032653125" evidence="1">
    <location>
        <begin position="29"/>
        <end position="263"/>
    </location>
</feature>
<sequence length="263" mass="29240">MDFLRTSYVTARYSFALLATALLPLAAAATIPTYDFKVVRSYPHDPQAFTEGLLYRDGFLYESTGLNGKSSIRKVNLETGAVLQSKDIPPQYFGEGLTVWGNTLVGLTWQTQTGFVFDLASFEMRSQFVYPGEGWGLTQNGKELIMSDGTATLRFLDPKTFLEVRRVKVTADGIAVDQLNELEVVGDEIFANIWHTSTIARIDPATGKIIGWIDLARLYPAAGKGLNGENVLNGIAYDAEKKRLFVTGKLWPKLYEIKLVPRK</sequence>
<dbReference type="SUPFAM" id="SSF50969">
    <property type="entry name" value="YVTN repeat-like/Quinoprotein amine dehydrogenase"/>
    <property type="match status" value="1"/>
</dbReference>
<evidence type="ECO:0000256" key="1">
    <source>
        <dbReference type="SAM" id="SignalP"/>
    </source>
</evidence>
<feature type="signal peptide" evidence="1">
    <location>
        <begin position="1"/>
        <end position="28"/>
    </location>
</feature>
<protein>
    <submittedName>
        <fullName evidence="2">Glutaminyl-peptide cyclotransferase</fullName>
    </submittedName>
</protein>
<keyword evidence="2" id="KW-0808">Transferase</keyword>
<dbReference type="Pfam" id="PF05096">
    <property type="entry name" value="Glu_cyclase_2"/>
    <property type="match status" value="1"/>
</dbReference>
<dbReference type="InterPro" id="IPR011044">
    <property type="entry name" value="Quino_amine_DH_bsu"/>
</dbReference>
<dbReference type="InterPro" id="IPR007788">
    <property type="entry name" value="QCT"/>
</dbReference>
<gene>
    <name evidence="2" type="ORF">GTP23_20460</name>
</gene>
<dbReference type="PANTHER" id="PTHR31270">
    <property type="entry name" value="GLUTAMINYL-PEPTIDE CYCLOTRANSFERASE"/>
    <property type="match status" value="1"/>
</dbReference>
<comment type="caution">
    <text evidence="2">The sequence shown here is derived from an EMBL/GenBank/DDBJ whole genome shotgun (WGS) entry which is preliminary data.</text>
</comment>
<dbReference type="EMBL" id="WWCL01000004">
    <property type="protein sequence ID" value="MYN47421.1"/>
    <property type="molecule type" value="Genomic_DNA"/>
</dbReference>
<dbReference type="AlphaFoldDB" id="A0A845I5M8"/>
<dbReference type="Gene3D" id="2.130.10.10">
    <property type="entry name" value="YVTN repeat-like/Quinoprotein amine dehydrogenase"/>
    <property type="match status" value="1"/>
</dbReference>
<dbReference type="InterPro" id="IPR015943">
    <property type="entry name" value="WD40/YVTN_repeat-like_dom_sf"/>
</dbReference>
<keyword evidence="3" id="KW-1185">Reference proteome</keyword>
<dbReference type="GO" id="GO:0016603">
    <property type="term" value="F:glutaminyl-peptide cyclotransferase activity"/>
    <property type="evidence" value="ECO:0007669"/>
    <property type="project" value="InterPro"/>
</dbReference>